<feature type="compositionally biased region" description="Low complexity" evidence="2">
    <location>
        <begin position="42"/>
        <end position="51"/>
    </location>
</feature>
<evidence type="ECO:0000256" key="2">
    <source>
        <dbReference type="SAM" id="MobiDB-lite"/>
    </source>
</evidence>
<name>A0AAE3ZJY0_9ACTN</name>
<comment type="similarity">
    <text evidence="1">Belongs to the CapA family.</text>
</comment>
<organism evidence="4 5">
    <name type="scientific">Haloactinomyces albus</name>
    <dbReference type="NCBI Taxonomy" id="1352928"/>
    <lineage>
        <taxon>Bacteria</taxon>
        <taxon>Bacillati</taxon>
        <taxon>Actinomycetota</taxon>
        <taxon>Actinomycetes</taxon>
        <taxon>Actinopolysporales</taxon>
        <taxon>Actinopolysporaceae</taxon>
        <taxon>Haloactinomyces</taxon>
    </lineage>
</organism>
<dbReference type="SUPFAM" id="SSF56300">
    <property type="entry name" value="Metallo-dependent phosphatases"/>
    <property type="match status" value="1"/>
</dbReference>
<dbReference type="InterPro" id="IPR029052">
    <property type="entry name" value="Metallo-depent_PP-like"/>
</dbReference>
<sequence>MSGRVAIGGGGVKVASALVAALLILAGCSPPPEETMAGAGGPQAAPAPAAETGERERAESVRVIFTGDMLPNDELLARAKRYADGRGYDFLPMLGGMKSIISAADWAVCHQETPISADNSTISSYPQFSAPAQLAEAESAVGYDACSTASNHSVDYGATGVRSTLTALDRYGIRHTGTARSRTEARQPTIYNVQGLRLGHLSYTYGLNGLSKPEPWSVDLIDPERIRADARRADRAGADIVAVSMHWGTQMNKQPSAYQQRVADAVLRSPYIDLIVGHHAHVVQPIEQRADGQWVLYGLGNFLSQQDVSASDPNPPHRDGVIAEVTFTPATDDDWRISRVGYIPTFVDAPSDRVVSAPPFSRERTTKTLTSMGADLVDLTSEE</sequence>
<feature type="region of interest" description="Disordered" evidence="2">
    <location>
        <begin position="33"/>
        <end position="57"/>
    </location>
</feature>
<reference evidence="4" key="1">
    <citation type="submission" date="2023-07" db="EMBL/GenBank/DDBJ databases">
        <title>Sequencing the genomes of 1000 actinobacteria strains.</title>
        <authorList>
            <person name="Klenk H.-P."/>
        </authorList>
    </citation>
    <scope>NUCLEOTIDE SEQUENCE</scope>
    <source>
        <strain evidence="4">DSM 45977</strain>
    </source>
</reference>
<dbReference type="RefSeq" id="WP_310277677.1">
    <property type="nucleotide sequence ID" value="NZ_JAVDXW010000001.1"/>
</dbReference>
<dbReference type="InterPro" id="IPR052169">
    <property type="entry name" value="CW_Biosynth-Accessory"/>
</dbReference>
<protein>
    <submittedName>
        <fullName evidence="4">Poly-gamma-glutamate synthesis protein (Capsule biosynthesis protein)</fullName>
    </submittedName>
</protein>
<evidence type="ECO:0000256" key="1">
    <source>
        <dbReference type="ARBA" id="ARBA00005662"/>
    </source>
</evidence>
<evidence type="ECO:0000313" key="5">
    <source>
        <dbReference type="Proteomes" id="UP001180845"/>
    </source>
</evidence>
<accession>A0AAE3ZJY0</accession>
<keyword evidence="5" id="KW-1185">Reference proteome</keyword>
<dbReference type="EMBL" id="JAVDXW010000001">
    <property type="protein sequence ID" value="MDR7304244.1"/>
    <property type="molecule type" value="Genomic_DNA"/>
</dbReference>
<evidence type="ECO:0000259" key="3">
    <source>
        <dbReference type="SMART" id="SM00854"/>
    </source>
</evidence>
<gene>
    <name evidence="4" type="ORF">JOF55_004425</name>
</gene>
<proteinExistence type="inferred from homology"/>
<dbReference type="AlphaFoldDB" id="A0AAE3ZJY0"/>
<dbReference type="Proteomes" id="UP001180845">
    <property type="component" value="Unassembled WGS sequence"/>
</dbReference>
<comment type="caution">
    <text evidence="4">The sequence shown here is derived from an EMBL/GenBank/DDBJ whole genome shotgun (WGS) entry which is preliminary data.</text>
</comment>
<evidence type="ECO:0000313" key="4">
    <source>
        <dbReference type="EMBL" id="MDR7304244.1"/>
    </source>
</evidence>
<dbReference type="Gene3D" id="3.60.21.10">
    <property type="match status" value="1"/>
</dbReference>
<dbReference type="PANTHER" id="PTHR33393">
    <property type="entry name" value="POLYGLUTAMINE SYNTHESIS ACCESSORY PROTEIN RV0574C-RELATED"/>
    <property type="match status" value="1"/>
</dbReference>
<dbReference type="SMART" id="SM00854">
    <property type="entry name" value="PGA_cap"/>
    <property type="match status" value="1"/>
</dbReference>
<dbReference type="PROSITE" id="PS51257">
    <property type="entry name" value="PROKAR_LIPOPROTEIN"/>
    <property type="match status" value="1"/>
</dbReference>
<dbReference type="InterPro" id="IPR019079">
    <property type="entry name" value="Capsule_synth_CapA"/>
</dbReference>
<dbReference type="Pfam" id="PF09587">
    <property type="entry name" value="PGA_cap"/>
    <property type="match status" value="1"/>
</dbReference>
<dbReference type="PANTHER" id="PTHR33393:SF13">
    <property type="entry name" value="PGA BIOSYNTHESIS PROTEIN CAPA"/>
    <property type="match status" value="1"/>
</dbReference>
<feature type="domain" description="Capsule synthesis protein CapA" evidence="3">
    <location>
        <begin position="62"/>
        <end position="306"/>
    </location>
</feature>
<dbReference type="CDD" id="cd07381">
    <property type="entry name" value="MPP_CapA"/>
    <property type="match status" value="1"/>
</dbReference>